<dbReference type="SUPFAM" id="SSF57048">
    <property type="entry name" value="Gurmarin-like"/>
    <property type="match status" value="1"/>
</dbReference>
<keyword evidence="1" id="KW-0929">Antimicrobial</keyword>
<keyword evidence="2" id="KW-0960">Knottin</keyword>
<dbReference type="EMBL" id="PDND01000042">
    <property type="protein sequence ID" value="PGH34334.1"/>
    <property type="molecule type" value="Genomic_DNA"/>
</dbReference>
<evidence type="ECO:0000313" key="6">
    <source>
        <dbReference type="Proteomes" id="UP000226031"/>
    </source>
</evidence>
<gene>
    <name evidence="5" type="ORF">GX50_02817</name>
</gene>
<comment type="caution">
    <text evidence="5">The sequence shown here is derived from an EMBL/GenBank/DDBJ whole genome shotgun (WGS) entry which is preliminary data.</text>
</comment>
<evidence type="ECO:0000313" key="5">
    <source>
        <dbReference type="EMBL" id="PGH34334.1"/>
    </source>
</evidence>
<reference evidence="5 6" key="1">
    <citation type="submission" date="2017-10" db="EMBL/GenBank/DDBJ databases">
        <title>Comparative genomics in systemic dimorphic fungi from Ajellomycetaceae.</title>
        <authorList>
            <person name="Munoz J.F."/>
            <person name="Mcewen J.G."/>
            <person name="Clay O.K."/>
            <person name="Cuomo C.A."/>
        </authorList>
    </citation>
    <scope>NUCLEOTIDE SEQUENCE [LARGE SCALE GENOMIC DNA]</scope>
    <source>
        <strain evidence="5 6">UAMH4076</strain>
    </source>
</reference>
<organism evidence="5 6">
    <name type="scientific">[Emmonsia] crescens</name>
    <dbReference type="NCBI Taxonomy" id="73230"/>
    <lineage>
        <taxon>Eukaryota</taxon>
        <taxon>Fungi</taxon>
        <taxon>Dikarya</taxon>
        <taxon>Ascomycota</taxon>
        <taxon>Pezizomycotina</taxon>
        <taxon>Eurotiomycetes</taxon>
        <taxon>Eurotiomycetidae</taxon>
        <taxon>Onygenales</taxon>
        <taxon>Ajellomycetaceae</taxon>
        <taxon>Emergomyces</taxon>
    </lineage>
</organism>
<dbReference type="Pfam" id="PF11410">
    <property type="entry name" value="Antifungal_pept"/>
    <property type="match status" value="1"/>
</dbReference>
<keyword evidence="6" id="KW-1185">Reference proteome</keyword>
<proteinExistence type="predicted"/>
<evidence type="ECO:0000256" key="1">
    <source>
        <dbReference type="ARBA" id="ARBA00022529"/>
    </source>
</evidence>
<dbReference type="InterPro" id="IPR009101">
    <property type="entry name" value="Gurmarin/antifun_pep"/>
</dbReference>
<name>A0A2B7ZD04_9EURO</name>
<sequence length="55" mass="5758">MKLTLLATLALIGIAMANGIPNGQRCIKDGSIGYCASGYCEQLARDNSGICKNKP</sequence>
<dbReference type="Proteomes" id="UP000226031">
    <property type="component" value="Unassembled WGS sequence"/>
</dbReference>
<evidence type="ECO:0000256" key="2">
    <source>
        <dbReference type="ARBA" id="ARBA00022854"/>
    </source>
</evidence>
<dbReference type="InterPro" id="IPR024206">
    <property type="entry name" value="Gurmarin/antimicrobial_peptd"/>
</dbReference>
<feature type="chain" id="PRO_5012473864" evidence="4">
    <location>
        <begin position="18"/>
        <end position="55"/>
    </location>
</feature>
<evidence type="ECO:0000256" key="3">
    <source>
        <dbReference type="ARBA" id="ARBA00023157"/>
    </source>
</evidence>
<keyword evidence="4" id="KW-0732">Signal</keyword>
<accession>A0A2B7ZD04</accession>
<feature type="signal peptide" evidence="4">
    <location>
        <begin position="1"/>
        <end position="17"/>
    </location>
</feature>
<protein>
    <submittedName>
        <fullName evidence="5">Uncharacterized protein</fullName>
    </submittedName>
</protein>
<dbReference type="AlphaFoldDB" id="A0A2B7ZD04"/>
<keyword evidence="3" id="KW-1015">Disulfide bond</keyword>
<evidence type="ECO:0000256" key="4">
    <source>
        <dbReference type="SAM" id="SignalP"/>
    </source>
</evidence>